<keyword evidence="1" id="KW-0812">Transmembrane</keyword>
<keyword evidence="1" id="KW-1133">Transmembrane helix</keyword>
<reference evidence="3 4" key="1">
    <citation type="submission" date="2021-03" db="EMBL/GenBank/DDBJ databases">
        <title>Genomic Encyclopedia of Type Strains, Phase IV (KMG-IV): sequencing the most valuable type-strain genomes for metagenomic binning, comparative biology and taxonomic classification.</title>
        <authorList>
            <person name="Goeker M."/>
        </authorList>
    </citation>
    <scope>NUCLEOTIDE SEQUENCE [LARGE SCALE GENOMIC DNA]</scope>
    <source>
        <strain evidence="3 4">DSM 24004</strain>
    </source>
</reference>
<gene>
    <name evidence="3" type="ORF">J2Z76_002579</name>
</gene>
<feature type="transmembrane region" description="Helical" evidence="1">
    <location>
        <begin position="259"/>
        <end position="283"/>
    </location>
</feature>
<dbReference type="Gene3D" id="2.60.40.3680">
    <property type="match status" value="1"/>
</dbReference>
<proteinExistence type="predicted"/>
<keyword evidence="2" id="KW-0732">Signal</keyword>
<feature type="signal peptide" evidence="2">
    <location>
        <begin position="1"/>
        <end position="25"/>
    </location>
</feature>
<evidence type="ECO:0000256" key="1">
    <source>
        <dbReference type="SAM" id="Phobius"/>
    </source>
</evidence>
<sequence length="292" mass="33591">MKKKLKSTLILILIMVFFAPQAVHANMASPSKSDIGSSVTFEKNGVISVISEVLDITVDGAEADIFVTYRMKNTTNESISTQSMFLSPNIENSNTELLVNGKSIEYVADSYSLNYSTDISTDNWQYAVLVDEEIAIENNDKTVDTISFQMDFAPNEEYDVVVSYCYRLGGYPDYNFNVKRGKIEYYLAPAAMWKDFSSLTINLYLDEDMPIIKSSNLKFEKIDTRTYQYVSDTLPEENLEIVIDENWWQNIFSTIRNPYLPFTLLMFSPIILIVLVVIIFVVWRVHQKKKFY</sequence>
<keyword evidence="4" id="KW-1185">Reference proteome</keyword>
<comment type="caution">
    <text evidence="3">The sequence shown here is derived from an EMBL/GenBank/DDBJ whole genome shotgun (WGS) entry which is preliminary data.</text>
</comment>
<protein>
    <recommendedName>
        <fullName evidence="5">DUF3324 domain-containing protein</fullName>
    </recommendedName>
</protein>
<dbReference type="RefSeq" id="WP_209512440.1">
    <property type="nucleotide sequence ID" value="NZ_JAGGKS010000008.1"/>
</dbReference>
<accession>A0ABS4GGD4</accession>
<name>A0ABS4GGD4_9FIRM</name>
<evidence type="ECO:0008006" key="5">
    <source>
        <dbReference type="Google" id="ProtNLM"/>
    </source>
</evidence>
<dbReference type="EMBL" id="JAGGKS010000008">
    <property type="protein sequence ID" value="MBP1926709.1"/>
    <property type="molecule type" value="Genomic_DNA"/>
</dbReference>
<evidence type="ECO:0000313" key="4">
    <source>
        <dbReference type="Proteomes" id="UP001519342"/>
    </source>
</evidence>
<feature type="chain" id="PRO_5046307185" description="DUF3324 domain-containing protein" evidence="2">
    <location>
        <begin position="26"/>
        <end position="292"/>
    </location>
</feature>
<organism evidence="3 4">
    <name type="scientific">Sedimentibacter acidaminivorans</name>
    <dbReference type="NCBI Taxonomy" id="913099"/>
    <lineage>
        <taxon>Bacteria</taxon>
        <taxon>Bacillati</taxon>
        <taxon>Bacillota</taxon>
        <taxon>Tissierellia</taxon>
        <taxon>Sedimentibacter</taxon>
    </lineage>
</organism>
<evidence type="ECO:0000256" key="2">
    <source>
        <dbReference type="SAM" id="SignalP"/>
    </source>
</evidence>
<dbReference type="Proteomes" id="UP001519342">
    <property type="component" value="Unassembled WGS sequence"/>
</dbReference>
<keyword evidence="1" id="KW-0472">Membrane</keyword>
<evidence type="ECO:0000313" key="3">
    <source>
        <dbReference type="EMBL" id="MBP1926709.1"/>
    </source>
</evidence>